<sequence length="339" mass="34273">MSRRASRSGLRRPTLVGIVLGAALLMAACGDGGVTLGQNKESTPGLGDDVAAAIEPELPLQVVSDNGETVTVDSLDRIVSLDGGVTEILFALGMGDRLVGRDISTTFAEAEKIPLLTKAHDISAESVLSVRPDLVIASELIGPPEAKASIEAAGVPVVTIDPVVAVDGVGDRIRTVGELTGVAPAAEELAAGLDEELDEEAAAPAGAEAPLVAFLYVRGSAGVYLMAGPGSGVDSLIEASGATDASAKIGLSDPFTPLTSEALVKAQPDVILVTTTGLESVDGVAGLMQIPGVAQTPAGQSGRVVTMEDGLLFSFGVRTPEVVESLKAAFAESGQPDRS</sequence>
<organism evidence="3 4">
    <name type="scientific">Candidatus Neomicrothrix subdominans</name>
    <dbReference type="NCBI Taxonomy" id="2954438"/>
    <lineage>
        <taxon>Bacteria</taxon>
        <taxon>Bacillati</taxon>
        <taxon>Actinomycetota</taxon>
        <taxon>Acidimicrobiia</taxon>
        <taxon>Acidimicrobiales</taxon>
        <taxon>Microthrixaceae</taxon>
        <taxon>Candidatus Neomicrothrix</taxon>
    </lineage>
</organism>
<dbReference type="PROSITE" id="PS50983">
    <property type="entry name" value="FE_B12_PBP"/>
    <property type="match status" value="1"/>
</dbReference>
<accession>A0A936TCZ9</accession>
<dbReference type="InterPro" id="IPR002491">
    <property type="entry name" value="ABC_transptr_periplasmic_BD"/>
</dbReference>
<evidence type="ECO:0000313" key="3">
    <source>
        <dbReference type="EMBL" id="MBK9295557.1"/>
    </source>
</evidence>
<dbReference type="EMBL" id="JADJZA010000001">
    <property type="protein sequence ID" value="MBK9295557.1"/>
    <property type="molecule type" value="Genomic_DNA"/>
</dbReference>
<dbReference type="Proteomes" id="UP000727993">
    <property type="component" value="Unassembled WGS sequence"/>
</dbReference>
<dbReference type="Pfam" id="PF01497">
    <property type="entry name" value="Peripla_BP_2"/>
    <property type="match status" value="1"/>
</dbReference>
<evidence type="ECO:0000259" key="2">
    <source>
        <dbReference type="PROSITE" id="PS50983"/>
    </source>
</evidence>
<dbReference type="Gene3D" id="3.40.50.1980">
    <property type="entry name" value="Nitrogenase molybdenum iron protein domain"/>
    <property type="match status" value="2"/>
</dbReference>
<evidence type="ECO:0000313" key="4">
    <source>
        <dbReference type="Proteomes" id="UP000727993"/>
    </source>
</evidence>
<dbReference type="PROSITE" id="PS51257">
    <property type="entry name" value="PROKAR_LIPOPROTEIN"/>
    <property type="match status" value="1"/>
</dbReference>
<dbReference type="SUPFAM" id="SSF53807">
    <property type="entry name" value="Helical backbone' metal receptor"/>
    <property type="match status" value="1"/>
</dbReference>
<comment type="similarity">
    <text evidence="1">Belongs to the bacterial solute-binding protein 8 family.</text>
</comment>
<dbReference type="AlphaFoldDB" id="A0A936TCZ9"/>
<protein>
    <submittedName>
        <fullName evidence="3">ABC transporter substrate-binding protein</fullName>
    </submittedName>
</protein>
<reference evidence="3 4" key="1">
    <citation type="submission" date="2020-10" db="EMBL/GenBank/DDBJ databases">
        <title>Connecting structure to function with the recovery of over 1000 high-quality activated sludge metagenome-assembled genomes encoding full-length rRNA genes using long-read sequencing.</title>
        <authorList>
            <person name="Singleton C.M."/>
            <person name="Petriglieri F."/>
            <person name="Kristensen J.M."/>
            <person name="Kirkegaard R.H."/>
            <person name="Michaelsen T.Y."/>
            <person name="Andersen M.H."/>
            <person name="Karst S.M."/>
            <person name="Dueholm M.S."/>
            <person name="Nielsen P.H."/>
            <person name="Albertsen M."/>
        </authorList>
    </citation>
    <scope>NUCLEOTIDE SEQUENCE [LARGE SCALE GENOMIC DNA]</scope>
    <source>
        <strain evidence="3">Lyne_18-Q3-R50-59_MAXAC.006</strain>
    </source>
</reference>
<evidence type="ECO:0000256" key="1">
    <source>
        <dbReference type="ARBA" id="ARBA00008814"/>
    </source>
</evidence>
<dbReference type="PANTHER" id="PTHR30535:SF4">
    <property type="entry name" value="HEMIN-BINDING PERIPLASMIC PROTEIN HMUT"/>
    <property type="match status" value="1"/>
</dbReference>
<dbReference type="PANTHER" id="PTHR30535">
    <property type="entry name" value="VITAMIN B12-BINDING PROTEIN"/>
    <property type="match status" value="1"/>
</dbReference>
<feature type="domain" description="Fe/B12 periplasmic-binding" evidence="2">
    <location>
        <begin position="77"/>
        <end position="334"/>
    </location>
</feature>
<proteinExistence type="inferred from homology"/>
<dbReference type="InterPro" id="IPR050902">
    <property type="entry name" value="ABC_Transporter_SBP"/>
</dbReference>
<comment type="caution">
    <text evidence="3">The sequence shown here is derived from an EMBL/GenBank/DDBJ whole genome shotgun (WGS) entry which is preliminary data.</text>
</comment>
<gene>
    <name evidence="3" type="ORF">IPN02_01510</name>
</gene>
<name>A0A936TCZ9_9ACTN</name>